<feature type="transmembrane region" description="Helical" evidence="11">
    <location>
        <begin position="107"/>
        <end position="127"/>
    </location>
</feature>
<evidence type="ECO:0000313" key="14">
    <source>
        <dbReference type="Proteomes" id="UP000504624"/>
    </source>
</evidence>
<comment type="similarity">
    <text evidence="9">Belongs to the connexin family.</text>
</comment>
<keyword evidence="5 9" id="KW-0303">Gap junction</keyword>
<dbReference type="InterPro" id="IPR038359">
    <property type="entry name" value="Connexin_N_sf"/>
</dbReference>
<keyword evidence="14" id="KW-1185">Reference proteome</keyword>
<dbReference type="GeneID" id="108502319"/>
<dbReference type="PANTHER" id="PTHR11984">
    <property type="entry name" value="CONNEXIN"/>
    <property type="match status" value="1"/>
</dbReference>
<feature type="domain" description="Connexin cysteine-rich" evidence="13">
    <location>
        <begin position="219"/>
        <end position="286"/>
    </location>
</feature>
<protein>
    <recommendedName>
        <fullName evidence="9">Gap junction protein</fullName>
    </recommendedName>
</protein>
<evidence type="ECO:0000256" key="1">
    <source>
        <dbReference type="ARBA" id="ARBA00004610"/>
    </source>
</evidence>
<dbReference type="CTD" id="375519"/>
<keyword evidence="4 9" id="KW-0812">Transmembrane</keyword>
<evidence type="ECO:0000256" key="2">
    <source>
        <dbReference type="ARBA" id="ARBA00004651"/>
    </source>
</evidence>
<evidence type="ECO:0000313" key="18">
    <source>
        <dbReference type="RefSeq" id="XP_017680676.1"/>
    </source>
</evidence>
<comment type="subcellular location">
    <subcellularLocation>
        <location evidence="1">Cell junction</location>
        <location evidence="1">Gap junction</location>
    </subcellularLocation>
    <subcellularLocation>
        <location evidence="2 9">Cell membrane</location>
        <topology evidence="2 9">Multi-pass membrane protein</topology>
    </subcellularLocation>
</comment>
<evidence type="ECO:0000256" key="11">
    <source>
        <dbReference type="SAM" id="Phobius"/>
    </source>
</evidence>
<feature type="transmembrane region" description="Helical" evidence="11">
    <location>
        <begin position="206"/>
        <end position="228"/>
    </location>
</feature>
<evidence type="ECO:0000256" key="8">
    <source>
        <dbReference type="ARBA" id="ARBA00023136"/>
    </source>
</evidence>
<dbReference type="InterPro" id="IPR019570">
    <property type="entry name" value="Connexin_CCC"/>
</dbReference>
<dbReference type="RefSeq" id="XP_017680662.1">
    <property type="nucleotide sequence ID" value="XM_017825173.1"/>
</dbReference>
<comment type="subunit">
    <text evidence="9">A connexon is composed of a hexamer of connexins.</text>
</comment>
<evidence type="ECO:0000313" key="16">
    <source>
        <dbReference type="RefSeq" id="XP_017680662.1"/>
    </source>
</evidence>
<evidence type="ECO:0000256" key="4">
    <source>
        <dbReference type="ARBA" id="ARBA00022692"/>
    </source>
</evidence>
<dbReference type="InterPro" id="IPR000500">
    <property type="entry name" value="Connexin"/>
</dbReference>
<dbReference type="Proteomes" id="UP000504624">
    <property type="component" value="Unplaced"/>
</dbReference>
<feature type="transmembrane region" description="Helical" evidence="11">
    <location>
        <begin position="165"/>
        <end position="185"/>
    </location>
</feature>
<keyword evidence="3" id="KW-1003">Cell membrane</keyword>
<dbReference type="RefSeq" id="XP_017680670.1">
    <property type="nucleotide sequence ID" value="XM_017825181.1"/>
</dbReference>
<accession>A0A6J0I1S2</accession>
<evidence type="ECO:0000259" key="12">
    <source>
        <dbReference type="SMART" id="SM00037"/>
    </source>
</evidence>
<evidence type="ECO:0000256" key="9">
    <source>
        <dbReference type="RuleBase" id="RU000630"/>
    </source>
</evidence>
<dbReference type="RefSeq" id="XP_017680657.1">
    <property type="nucleotide sequence ID" value="XM_017825168.1"/>
</dbReference>
<dbReference type="InterPro" id="IPR017990">
    <property type="entry name" value="Connexin_CS"/>
</dbReference>
<evidence type="ECO:0000313" key="15">
    <source>
        <dbReference type="RefSeq" id="XP_017680657.1"/>
    </source>
</evidence>
<dbReference type="RefSeq" id="XP_017680676.1">
    <property type="nucleotide sequence ID" value="XM_017825187.1"/>
</dbReference>
<gene>
    <name evidence="15 16 17 18" type="primary">GJB7</name>
</gene>
<dbReference type="PROSITE" id="PS00408">
    <property type="entry name" value="CONNEXINS_2"/>
    <property type="match status" value="1"/>
</dbReference>
<dbReference type="Pfam" id="PF00029">
    <property type="entry name" value="Connexin"/>
    <property type="match status" value="1"/>
</dbReference>
<keyword evidence="6" id="KW-0965">Cell junction</keyword>
<dbReference type="InterPro" id="IPR013092">
    <property type="entry name" value="Connexin_N"/>
</dbReference>
<feature type="transmembrane region" description="Helical" evidence="11">
    <location>
        <begin position="263"/>
        <end position="288"/>
    </location>
</feature>
<evidence type="ECO:0000256" key="10">
    <source>
        <dbReference type="SAM" id="MobiDB-lite"/>
    </source>
</evidence>
<proteinExistence type="inferred from homology"/>
<dbReference type="GO" id="GO:0007267">
    <property type="term" value="P:cell-cell signaling"/>
    <property type="evidence" value="ECO:0007669"/>
    <property type="project" value="TreeGrafter"/>
</dbReference>
<evidence type="ECO:0000256" key="6">
    <source>
        <dbReference type="ARBA" id="ARBA00022949"/>
    </source>
</evidence>
<comment type="function">
    <text evidence="9">One gap junction consists of a cluster of closely packed pairs of transmembrane channels, the connexons, through which materials of low MW diffuse from one cell to a neighboring cell.</text>
</comment>
<dbReference type="PANTHER" id="PTHR11984:SF26">
    <property type="entry name" value="GAP JUNCTION BETA-7 PROTEIN"/>
    <property type="match status" value="1"/>
</dbReference>
<dbReference type="SMART" id="SM01089">
    <property type="entry name" value="Connexin_CCC"/>
    <property type="match status" value="1"/>
</dbReference>
<dbReference type="GO" id="GO:0005243">
    <property type="term" value="F:gap junction channel activity"/>
    <property type="evidence" value="ECO:0007669"/>
    <property type="project" value="TreeGrafter"/>
</dbReference>
<reference evidence="15 16" key="1">
    <citation type="submission" date="2025-04" db="UniProtKB">
        <authorList>
            <consortium name="RefSeq"/>
        </authorList>
    </citation>
    <scope>IDENTIFICATION</scope>
</reference>
<dbReference type="SMART" id="SM00037">
    <property type="entry name" value="CNX"/>
    <property type="match status" value="1"/>
</dbReference>
<feature type="domain" description="Connexin N-terminal" evidence="12">
    <location>
        <begin position="130"/>
        <end position="163"/>
    </location>
</feature>
<evidence type="ECO:0000313" key="17">
    <source>
        <dbReference type="RefSeq" id="XP_017680670.1"/>
    </source>
</evidence>
<evidence type="ECO:0000256" key="7">
    <source>
        <dbReference type="ARBA" id="ARBA00022989"/>
    </source>
</evidence>
<evidence type="ECO:0000256" key="5">
    <source>
        <dbReference type="ARBA" id="ARBA00022868"/>
    </source>
</evidence>
<organism evidence="14 15">
    <name type="scientific">Lepidothrix coronata</name>
    <name type="common">blue-crowned manakin</name>
    <dbReference type="NCBI Taxonomy" id="321398"/>
    <lineage>
        <taxon>Eukaryota</taxon>
        <taxon>Metazoa</taxon>
        <taxon>Chordata</taxon>
        <taxon>Craniata</taxon>
        <taxon>Vertebrata</taxon>
        <taxon>Euteleostomi</taxon>
        <taxon>Archelosauria</taxon>
        <taxon>Archosauria</taxon>
        <taxon>Dinosauria</taxon>
        <taxon>Saurischia</taxon>
        <taxon>Theropoda</taxon>
        <taxon>Coelurosauria</taxon>
        <taxon>Aves</taxon>
        <taxon>Neognathae</taxon>
        <taxon>Neoaves</taxon>
        <taxon>Telluraves</taxon>
        <taxon>Australaves</taxon>
        <taxon>Passeriformes</taxon>
        <taxon>Pipridae</taxon>
        <taxon>Lepidothrix</taxon>
    </lineage>
</organism>
<keyword evidence="8 11" id="KW-0472">Membrane</keyword>
<evidence type="ECO:0000259" key="13">
    <source>
        <dbReference type="SMART" id="SM01089"/>
    </source>
</evidence>
<dbReference type="AlphaFoldDB" id="A0A6J0I1S2"/>
<dbReference type="Gene3D" id="1.20.1440.80">
    <property type="entry name" value="Gap junction channel protein cysteine-rich domain"/>
    <property type="match status" value="1"/>
</dbReference>
<keyword evidence="7 11" id="KW-1133">Transmembrane helix</keyword>
<dbReference type="OrthoDB" id="9929252at2759"/>
<feature type="region of interest" description="Disordered" evidence="10">
    <location>
        <begin position="319"/>
        <end position="338"/>
    </location>
</feature>
<evidence type="ECO:0000256" key="3">
    <source>
        <dbReference type="ARBA" id="ARBA00022475"/>
    </source>
</evidence>
<dbReference type="GO" id="GO:0005922">
    <property type="term" value="C:connexin complex"/>
    <property type="evidence" value="ECO:0007669"/>
    <property type="project" value="InterPro"/>
</dbReference>
<dbReference type="PRINTS" id="PR00206">
    <property type="entry name" value="CONNEXIN"/>
</dbReference>
<name>A0A6J0I1S2_9PASS</name>
<sequence length="349" mass="39974">MLCPADIVSMRQPAYCSPGSSSSASTSLLIDLTAPSYFKYRTGTELHIVFSIKIGRLKLLDLEITLEFSSLNRKQRCCKHFLLSLKRKMSWGFLCDLLSGVNKYSTGVGRIWVAVVFMFRLLVYVAAAENIWKYEHDEFECNIKQPGCENVCFDHFFPVSHIRLWALQLIMVSTPSLLVVFHVAYREKHHNQKLYRNPGEIDGGLLCTYLISLILKIGFEIVFLALFYKLYNGFKIPHLVKCDIRPCPSSVDCYISKPTEKMIFLSFLVATSCLCIILNLSELTYLIFKYSPKCYLKRYMKKQQGSKSNCRKSETIGYNRAAPEGRFPDSPSSLPLNIRDEHEKCSPLT</sequence>